<dbReference type="RefSeq" id="WP_027296833.1">
    <property type="nucleotide sequence ID" value="NZ_CABMJZ010000074.1"/>
</dbReference>
<protein>
    <submittedName>
        <fullName evidence="2">Uncharacterized protein</fullName>
    </submittedName>
</protein>
<feature type="transmembrane region" description="Helical" evidence="1">
    <location>
        <begin position="187"/>
        <end position="209"/>
    </location>
</feature>
<gene>
    <name evidence="2" type="ORF">DSM106044_04278</name>
</gene>
<feature type="transmembrane region" description="Helical" evidence="1">
    <location>
        <begin position="22"/>
        <end position="51"/>
    </location>
</feature>
<organism evidence="2 3">
    <name type="scientific">Robinsoniella peoriensis</name>
    <dbReference type="NCBI Taxonomy" id="180332"/>
    <lineage>
        <taxon>Bacteria</taxon>
        <taxon>Bacillati</taxon>
        <taxon>Bacillota</taxon>
        <taxon>Clostridia</taxon>
        <taxon>Lachnospirales</taxon>
        <taxon>Lachnospiraceae</taxon>
        <taxon>Robinsoniella</taxon>
    </lineage>
</organism>
<keyword evidence="1" id="KW-1133">Transmembrane helix</keyword>
<dbReference type="AlphaFoldDB" id="A0A4U8Q3J4"/>
<proteinExistence type="predicted"/>
<keyword evidence="1" id="KW-0812">Transmembrane</keyword>
<comment type="caution">
    <text evidence="2">The sequence shown here is derived from an EMBL/GenBank/DDBJ whole genome shotgun (WGS) entry which is preliminary data.</text>
</comment>
<keyword evidence="3" id="KW-1185">Reference proteome</keyword>
<evidence type="ECO:0000313" key="3">
    <source>
        <dbReference type="Proteomes" id="UP000306509"/>
    </source>
</evidence>
<feature type="transmembrane region" description="Helical" evidence="1">
    <location>
        <begin position="122"/>
        <end position="142"/>
    </location>
</feature>
<keyword evidence="1" id="KW-0472">Membrane</keyword>
<reference evidence="2 3" key="1">
    <citation type="journal article" date="2019" name="Anaerobe">
        <title>Detection of Robinsoniella peoriensis in multiple bone samples of a trauma patient.</title>
        <authorList>
            <person name="Schrottner P."/>
            <person name="Hartwich K."/>
            <person name="Bunk B."/>
            <person name="Schober I."/>
            <person name="Helbig S."/>
            <person name="Rudolph W.W."/>
            <person name="Gunzer F."/>
        </authorList>
    </citation>
    <scope>NUCLEOTIDE SEQUENCE [LARGE SCALE GENOMIC DNA]</scope>
    <source>
        <strain evidence="2 3">DSM 106044</strain>
    </source>
</reference>
<feature type="transmembrane region" description="Helical" evidence="1">
    <location>
        <begin position="149"/>
        <end position="167"/>
    </location>
</feature>
<dbReference type="Proteomes" id="UP000306509">
    <property type="component" value="Unassembled WGS sequence"/>
</dbReference>
<feature type="transmembrane region" description="Helical" evidence="1">
    <location>
        <begin position="86"/>
        <end position="110"/>
    </location>
</feature>
<name>A0A4U8Q3J4_9FIRM</name>
<accession>A0A4U8Q3J4</accession>
<sequence>MVKDILAYQKMERVADVGHTQILSYILVCFLLAQTFFFGNGVFSLTLWVFIYTIQKLRRVYFEEHSIMRYAPLHQKSIVQNLLIKGYLYILLTCIFDQTVFTFDYLIYMYSQSSLPGLISSLLFYYFSFIFAWYVALMILTIDNKIVRYTLFIGEVICLIIAVTVIYPTLHQKSGDLILLIAQSPYFYIYPIITGILAIGTSAAAIWLFTSKIYQT</sequence>
<dbReference type="EMBL" id="QGQD01000079">
    <property type="protein sequence ID" value="TLC98948.1"/>
    <property type="molecule type" value="Genomic_DNA"/>
</dbReference>
<evidence type="ECO:0000313" key="2">
    <source>
        <dbReference type="EMBL" id="TLC98948.1"/>
    </source>
</evidence>
<dbReference type="STRING" id="180332.GCA_000797495_02651"/>
<evidence type="ECO:0000256" key="1">
    <source>
        <dbReference type="SAM" id="Phobius"/>
    </source>
</evidence>